<keyword evidence="3" id="KW-1185">Reference proteome</keyword>
<dbReference type="EMBL" id="JADCNL010000014">
    <property type="protein sequence ID" value="KAG0453287.1"/>
    <property type="molecule type" value="Genomic_DNA"/>
</dbReference>
<comment type="caution">
    <text evidence="2">The sequence shown here is derived from an EMBL/GenBank/DDBJ whole genome shotgun (WGS) entry which is preliminary data.</text>
</comment>
<dbReference type="Proteomes" id="UP000636800">
    <property type="component" value="Unassembled WGS sequence"/>
</dbReference>
<feature type="compositionally biased region" description="Basic and acidic residues" evidence="1">
    <location>
        <begin position="28"/>
        <end position="45"/>
    </location>
</feature>
<reference evidence="2 3" key="1">
    <citation type="journal article" date="2020" name="Nat. Food">
        <title>A phased Vanilla planifolia genome enables genetic improvement of flavour and production.</title>
        <authorList>
            <person name="Hasing T."/>
            <person name="Tang H."/>
            <person name="Brym M."/>
            <person name="Khazi F."/>
            <person name="Huang T."/>
            <person name="Chambers A.H."/>
        </authorList>
    </citation>
    <scope>NUCLEOTIDE SEQUENCE [LARGE SCALE GENOMIC DNA]</scope>
    <source>
        <tissue evidence="2">Leaf</tissue>
    </source>
</reference>
<feature type="region of interest" description="Disordered" evidence="1">
    <location>
        <begin position="23"/>
        <end position="45"/>
    </location>
</feature>
<accession>A0A835PKJ9</accession>
<proteinExistence type="predicted"/>
<organism evidence="2 3">
    <name type="scientific">Vanilla planifolia</name>
    <name type="common">Vanilla</name>
    <dbReference type="NCBI Taxonomy" id="51239"/>
    <lineage>
        <taxon>Eukaryota</taxon>
        <taxon>Viridiplantae</taxon>
        <taxon>Streptophyta</taxon>
        <taxon>Embryophyta</taxon>
        <taxon>Tracheophyta</taxon>
        <taxon>Spermatophyta</taxon>
        <taxon>Magnoliopsida</taxon>
        <taxon>Liliopsida</taxon>
        <taxon>Asparagales</taxon>
        <taxon>Orchidaceae</taxon>
        <taxon>Vanilloideae</taxon>
        <taxon>Vanilleae</taxon>
        <taxon>Vanilla</taxon>
    </lineage>
</organism>
<evidence type="ECO:0000256" key="1">
    <source>
        <dbReference type="SAM" id="MobiDB-lite"/>
    </source>
</evidence>
<dbReference type="AlphaFoldDB" id="A0A835PKJ9"/>
<sequence length="73" mass="8505">MWKKESEPREENGWQITAIVRAGNINKTSERGKNNATNRKDGYSNKMEKRAENLLQWLPLGFPSLLRQLRSCD</sequence>
<evidence type="ECO:0000313" key="3">
    <source>
        <dbReference type="Proteomes" id="UP000636800"/>
    </source>
</evidence>
<dbReference type="OrthoDB" id="2019149at2759"/>
<protein>
    <submittedName>
        <fullName evidence="2">Uncharacterized protein</fullName>
    </submittedName>
</protein>
<name>A0A835PKJ9_VANPL</name>
<gene>
    <name evidence="2" type="ORF">HPP92_025951</name>
</gene>
<evidence type="ECO:0000313" key="2">
    <source>
        <dbReference type="EMBL" id="KAG0453287.1"/>
    </source>
</evidence>